<organism evidence="3 4">
    <name type="scientific">Phytophthora palmivora</name>
    <dbReference type="NCBI Taxonomy" id="4796"/>
    <lineage>
        <taxon>Eukaryota</taxon>
        <taxon>Sar</taxon>
        <taxon>Stramenopiles</taxon>
        <taxon>Oomycota</taxon>
        <taxon>Peronosporomycetes</taxon>
        <taxon>Peronosporales</taxon>
        <taxon>Peronosporaceae</taxon>
        <taxon>Phytophthora</taxon>
    </lineage>
</organism>
<dbReference type="OrthoDB" id="413361at2759"/>
<dbReference type="EMBL" id="NCKW01008198">
    <property type="protein sequence ID" value="POM68462.1"/>
    <property type="molecule type" value="Genomic_DNA"/>
</dbReference>
<keyword evidence="4" id="KW-1185">Reference proteome</keyword>
<dbReference type="SUPFAM" id="SSF56672">
    <property type="entry name" value="DNA/RNA polymerases"/>
    <property type="match status" value="1"/>
</dbReference>
<dbReference type="Proteomes" id="UP000237271">
    <property type="component" value="Unassembled WGS sequence"/>
</dbReference>
<feature type="domain" description="Reverse transcriptase Ty1/copia-type" evidence="1">
    <location>
        <begin position="247"/>
        <end position="325"/>
    </location>
</feature>
<dbReference type="Pfam" id="PF25597">
    <property type="entry name" value="SH3_retrovirus"/>
    <property type="match status" value="1"/>
</dbReference>
<protein>
    <submittedName>
        <fullName evidence="3">Integrase catalytic core protein</fullName>
    </submittedName>
</protein>
<dbReference type="AlphaFoldDB" id="A0A2P4XSE3"/>
<name>A0A2P4XSE3_9STRA</name>
<dbReference type="InterPro" id="IPR013103">
    <property type="entry name" value="RVT_2"/>
</dbReference>
<evidence type="ECO:0000313" key="3">
    <source>
        <dbReference type="EMBL" id="POM68462.1"/>
    </source>
</evidence>
<comment type="caution">
    <text evidence="3">The sequence shown here is derived from an EMBL/GenBank/DDBJ whole genome shotgun (WGS) entry which is preliminary data.</text>
</comment>
<evidence type="ECO:0000259" key="1">
    <source>
        <dbReference type="Pfam" id="PF07727"/>
    </source>
</evidence>
<evidence type="ECO:0000313" key="4">
    <source>
        <dbReference type="Proteomes" id="UP000237271"/>
    </source>
</evidence>
<evidence type="ECO:0000259" key="2">
    <source>
        <dbReference type="Pfam" id="PF25597"/>
    </source>
</evidence>
<accession>A0A2P4XSE3</accession>
<proteinExistence type="predicted"/>
<feature type="domain" description="Retroviral polymerase SH3-like" evidence="2">
    <location>
        <begin position="27"/>
        <end position="73"/>
    </location>
</feature>
<dbReference type="Pfam" id="PF07727">
    <property type="entry name" value="RVT_2"/>
    <property type="match status" value="1"/>
</dbReference>
<sequence length="335" mass="38760">MKYYLVQSQQELVCKYGAAHVMLIYQRPNTNQKLSERAIECKLLGLSDSYEGYRLSDIKENRYLIARDVKFGTTYTEGLISRSFPSGEINVNNENITEICDLGKRDREIDVSETKKRPRVVNEHENSVGSTETVGDVGQRVFVPPIPRSCRTRRPNSRLRDYVVSMNAVTISTKVIPIPTSIKEARKGPHAQQWENALQIEYQALVANNTWDIVTLPKGCKILGYHWVFDVKYNPDGTVEPFKARDLHVHQMDVSTAFLNVSLFEDIYMQQPHGFRYGDTSSVCKLKKSLYGLKQAPRIWYALLNKFLVSIGFCRCKKEYCLYRQKWEIYYEGLR</sequence>
<reference evidence="3 4" key="1">
    <citation type="journal article" date="2017" name="Genome Biol. Evol.">
        <title>Phytophthora megakarya and P. palmivora, closely related causal agents of cacao black pod rot, underwent increases in genome sizes and gene numbers by different mechanisms.</title>
        <authorList>
            <person name="Ali S.S."/>
            <person name="Shao J."/>
            <person name="Lary D.J."/>
            <person name="Kronmiller B."/>
            <person name="Shen D."/>
            <person name="Strem M.D."/>
            <person name="Amoako-Attah I."/>
            <person name="Akrofi A.Y."/>
            <person name="Begoude B.A."/>
            <person name="Ten Hoopen G.M."/>
            <person name="Coulibaly K."/>
            <person name="Kebe B.I."/>
            <person name="Melnick R.L."/>
            <person name="Guiltinan M.J."/>
            <person name="Tyler B.M."/>
            <person name="Meinhardt L.W."/>
            <person name="Bailey B.A."/>
        </authorList>
    </citation>
    <scope>NUCLEOTIDE SEQUENCE [LARGE SCALE GENOMIC DNA]</scope>
    <source>
        <strain evidence="4">sbr112.9</strain>
    </source>
</reference>
<gene>
    <name evidence="3" type="ORF">PHPALM_15375</name>
</gene>
<dbReference type="InterPro" id="IPR043502">
    <property type="entry name" value="DNA/RNA_pol_sf"/>
</dbReference>
<dbReference type="InterPro" id="IPR057670">
    <property type="entry name" value="SH3_retrovirus"/>
</dbReference>